<reference evidence="5" key="1">
    <citation type="journal article" date="2017" name="Genome Biol.">
        <title>Comparative genomics reveals high biological diversity and specific adaptations in the industrially and medically important fungal genus Aspergillus.</title>
        <authorList>
            <person name="de Vries R.P."/>
            <person name="Riley R."/>
            <person name="Wiebenga A."/>
            <person name="Aguilar-Osorio G."/>
            <person name="Amillis S."/>
            <person name="Uchima C.A."/>
            <person name="Anderluh G."/>
            <person name="Asadollahi M."/>
            <person name="Askin M."/>
            <person name="Barry K."/>
            <person name="Battaglia E."/>
            <person name="Bayram O."/>
            <person name="Benocci T."/>
            <person name="Braus-Stromeyer S.A."/>
            <person name="Caldana C."/>
            <person name="Canovas D."/>
            <person name="Cerqueira G.C."/>
            <person name="Chen F."/>
            <person name="Chen W."/>
            <person name="Choi C."/>
            <person name="Clum A."/>
            <person name="Dos Santos R.A."/>
            <person name="Damasio A.R."/>
            <person name="Diallinas G."/>
            <person name="Emri T."/>
            <person name="Fekete E."/>
            <person name="Flipphi M."/>
            <person name="Freyberg S."/>
            <person name="Gallo A."/>
            <person name="Gournas C."/>
            <person name="Habgood R."/>
            <person name="Hainaut M."/>
            <person name="Harispe M.L."/>
            <person name="Henrissat B."/>
            <person name="Hilden K.S."/>
            <person name="Hope R."/>
            <person name="Hossain A."/>
            <person name="Karabika E."/>
            <person name="Karaffa L."/>
            <person name="Karanyi Z."/>
            <person name="Krasevec N."/>
            <person name="Kuo A."/>
            <person name="Kusch H."/>
            <person name="LaButti K."/>
            <person name="Lagendijk E.L."/>
            <person name="Lapidus A."/>
            <person name="Levasseur A."/>
            <person name="Lindquist E."/>
            <person name="Lipzen A."/>
            <person name="Logrieco A.F."/>
            <person name="MacCabe A."/>
            <person name="Maekelae M.R."/>
            <person name="Malavazi I."/>
            <person name="Melin P."/>
            <person name="Meyer V."/>
            <person name="Mielnichuk N."/>
            <person name="Miskei M."/>
            <person name="Molnar A.P."/>
            <person name="Mule G."/>
            <person name="Ngan C.Y."/>
            <person name="Orejas M."/>
            <person name="Orosz E."/>
            <person name="Ouedraogo J.P."/>
            <person name="Overkamp K.M."/>
            <person name="Park H.-S."/>
            <person name="Perrone G."/>
            <person name="Piumi F."/>
            <person name="Punt P.J."/>
            <person name="Ram A.F."/>
            <person name="Ramon A."/>
            <person name="Rauscher S."/>
            <person name="Record E."/>
            <person name="Riano-Pachon D.M."/>
            <person name="Robert V."/>
            <person name="Roehrig J."/>
            <person name="Ruller R."/>
            <person name="Salamov A."/>
            <person name="Salih N.S."/>
            <person name="Samson R.A."/>
            <person name="Sandor E."/>
            <person name="Sanguinetti M."/>
            <person name="Schuetze T."/>
            <person name="Sepcic K."/>
            <person name="Shelest E."/>
            <person name="Sherlock G."/>
            <person name="Sophianopoulou V."/>
            <person name="Squina F.M."/>
            <person name="Sun H."/>
            <person name="Susca A."/>
            <person name="Todd R.B."/>
            <person name="Tsang A."/>
            <person name="Unkles S.E."/>
            <person name="van de Wiele N."/>
            <person name="van Rossen-Uffink D."/>
            <person name="Oliveira J.V."/>
            <person name="Vesth T.C."/>
            <person name="Visser J."/>
            <person name="Yu J.-H."/>
            <person name="Zhou M."/>
            <person name="Andersen M.R."/>
            <person name="Archer D.B."/>
            <person name="Baker S.E."/>
            <person name="Benoit I."/>
            <person name="Brakhage A.A."/>
            <person name="Braus G.H."/>
            <person name="Fischer R."/>
            <person name="Frisvad J.C."/>
            <person name="Goldman G.H."/>
            <person name="Houbraken J."/>
            <person name="Oakley B."/>
            <person name="Pocsi I."/>
            <person name="Scazzocchio C."/>
            <person name="Seiboth B."/>
            <person name="vanKuyk P.A."/>
            <person name="Wortman J."/>
            <person name="Dyer P.S."/>
            <person name="Grigoriev I.V."/>
        </authorList>
    </citation>
    <scope>NUCLEOTIDE SEQUENCE [LARGE SCALE GENOMIC DNA]</scope>
    <source>
        <strain evidence="5">DTO 134E9</strain>
    </source>
</reference>
<keyword evidence="5" id="KW-1185">Reference proteome</keyword>
<evidence type="ECO:0000259" key="3">
    <source>
        <dbReference type="Pfam" id="PF22974"/>
    </source>
</evidence>
<name>A0A1L9RFU1_ASPWE</name>
<dbReference type="Pfam" id="PF22974">
    <property type="entry name" value="DUF7029"/>
    <property type="match status" value="1"/>
</dbReference>
<accession>A0A1L9RFU1</accession>
<gene>
    <name evidence="4" type="ORF">ASPWEDRAFT_545139</name>
</gene>
<feature type="signal peptide" evidence="2">
    <location>
        <begin position="1"/>
        <end position="18"/>
    </location>
</feature>
<dbReference type="EMBL" id="KV878213">
    <property type="protein sequence ID" value="OJJ33799.1"/>
    <property type="molecule type" value="Genomic_DNA"/>
</dbReference>
<feature type="region of interest" description="Disordered" evidence="1">
    <location>
        <begin position="200"/>
        <end position="220"/>
    </location>
</feature>
<dbReference type="AlphaFoldDB" id="A0A1L9RFU1"/>
<feature type="compositionally biased region" description="Polar residues" evidence="1">
    <location>
        <begin position="206"/>
        <end position="220"/>
    </location>
</feature>
<dbReference type="OrthoDB" id="5382170at2759"/>
<keyword evidence="2" id="KW-0732">Signal</keyword>
<evidence type="ECO:0000256" key="2">
    <source>
        <dbReference type="SAM" id="SignalP"/>
    </source>
</evidence>
<evidence type="ECO:0000313" key="4">
    <source>
        <dbReference type="EMBL" id="OJJ33799.1"/>
    </source>
</evidence>
<organism evidence="4 5">
    <name type="scientific">Aspergillus wentii DTO 134E9</name>
    <dbReference type="NCBI Taxonomy" id="1073089"/>
    <lineage>
        <taxon>Eukaryota</taxon>
        <taxon>Fungi</taxon>
        <taxon>Dikarya</taxon>
        <taxon>Ascomycota</taxon>
        <taxon>Pezizomycotina</taxon>
        <taxon>Eurotiomycetes</taxon>
        <taxon>Eurotiomycetidae</taxon>
        <taxon>Eurotiales</taxon>
        <taxon>Aspergillaceae</taxon>
        <taxon>Aspergillus</taxon>
        <taxon>Aspergillus subgen. Cremei</taxon>
    </lineage>
</organism>
<evidence type="ECO:0000313" key="5">
    <source>
        <dbReference type="Proteomes" id="UP000184383"/>
    </source>
</evidence>
<dbReference type="STRING" id="1073089.A0A1L9RFU1"/>
<evidence type="ECO:0000256" key="1">
    <source>
        <dbReference type="SAM" id="MobiDB-lite"/>
    </source>
</evidence>
<feature type="domain" description="DUF7029" evidence="3">
    <location>
        <begin position="85"/>
        <end position="180"/>
    </location>
</feature>
<dbReference type="VEuPathDB" id="FungiDB:ASPWEDRAFT_545139"/>
<dbReference type="InterPro" id="IPR054293">
    <property type="entry name" value="DUF7029"/>
</dbReference>
<dbReference type="RefSeq" id="XP_040687475.1">
    <property type="nucleotide sequence ID" value="XM_040838067.1"/>
</dbReference>
<sequence length="261" mass="28788">MSAFFLFILFLAIENATGTALRSISQDNHLAFPQARQLSAATSTSHSKLKARTTISEVLASKASFDYIHENDDNTETVFATTLNVESKQPILVLEDVEPWVEDISCSESQIRLAFSSFKDIETFYYSLDALRDFVIVTAHEGCDLDGERATHRVIGVRLDNNDLIVLKQPLAWQEAFHSTQVSFSRRHKSEIKKRSNVFAKRQQEESPSTTKVMTGSGATPTVTFPAVSSATSELPSSATGSLDKSIVDQVIFPPKGPVVN</sequence>
<proteinExistence type="predicted"/>
<dbReference type="GeneID" id="63753915"/>
<dbReference type="Proteomes" id="UP000184383">
    <property type="component" value="Unassembled WGS sequence"/>
</dbReference>
<feature type="chain" id="PRO_5012521684" description="DUF7029 domain-containing protein" evidence="2">
    <location>
        <begin position="19"/>
        <end position="261"/>
    </location>
</feature>
<protein>
    <recommendedName>
        <fullName evidence="3">DUF7029 domain-containing protein</fullName>
    </recommendedName>
</protein>